<feature type="chain" id="PRO_5003236543" evidence="1">
    <location>
        <begin position="20"/>
        <end position="92"/>
    </location>
</feature>
<dbReference type="KEGG" id="dpx:DAPPUDRAFT_312596"/>
<proteinExistence type="predicted"/>
<reference evidence="2 3" key="1">
    <citation type="journal article" date="2011" name="Science">
        <title>The ecoresponsive genome of Daphnia pulex.</title>
        <authorList>
            <person name="Colbourne J.K."/>
            <person name="Pfrender M.E."/>
            <person name="Gilbert D."/>
            <person name="Thomas W.K."/>
            <person name="Tucker A."/>
            <person name="Oakley T.H."/>
            <person name="Tokishita S."/>
            <person name="Aerts A."/>
            <person name="Arnold G.J."/>
            <person name="Basu M.K."/>
            <person name="Bauer D.J."/>
            <person name="Caceres C.E."/>
            <person name="Carmel L."/>
            <person name="Casola C."/>
            <person name="Choi J.H."/>
            <person name="Detter J.C."/>
            <person name="Dong Q."/>
            <person name="Dusheyko S."/>
            <person name="Eads B.D."/>
            <person name="Frohlich T."/>
            <person name="Geiler-Samerotte K.A."/>
            <person name="Gerlach D."/>
            <person name="Hatcher P."/>
            <person name="Jogdeo S."/>
            <person name="Krijgsveld J."/>
            <person name="Kriventseva E.V."/>
            <person name="Kultz D."/>
            <person name="Laforsch C."/>
            <person name="Lindquist E."/>
            <person name="Lopez J."/>
            <person name="Manak J.R."/>
            <person name="Muller J."/>
            <person name="Pangilinan J."/>
            <person name="Patwardhan R.P."/>
            <person name="Pitluck S."/>
            <person name="Pritham E.J."/>
            <person name="Rechtsteiner A."/>
            <person name="Rho M."/>
            <person name="Rogozin I.B."/>
            <person name="Sakarya O."/>
            <person name="Salamov A."/>
            <person name="Schaack S."/>
            <person name="Shapiro H."/>
            <person name="Shiga Y."/>
            <person name="Skalitzky C."/>
            <person name="Smith Z."/>
            <person name="Souvorov A."/>
            <person name="Sung W."/>
            <person name="Tang Z."/>
            <person name="Tsuchiya D."/>
            <person name="Tu H."/>
            <person name="Vos H."/>
            <person name="Wang M."/>
            <person name="Wolf Y.I."/>
            <person name="Yamagata H."/>
            <person name="Yamada T."/>
            <person name="Ye Y."/>
            <person name="Shaw J.R."/>
            <person name="Andrews J."/>
            <person name="Crease T.J."/>
            <person name="Tang H."/>
            <person name="Lucas S.M."/>
            <person name="Robertson H.M."/>
            <person name="Bork P."/>
            <person name="Koonin E.V."/>
            <person name="Zdobnov E.M."/>
            <person name="Grigoriev I.V."/>
            <person name="Lynch M."/>
            <person name="Boore J.L."/>
        </authorList>
    </citation>
    <scope>NUCLEOTIDE SEQUENCE [LARGE SCALE GENOMIC DNA]</scope>
</reference>
<evidence type="ECO:0000313" key="2">
    <source>
        <dbReference type="EMBL" id="EFX87074.1"/>
    </source>
</evidence>
<dbReference type="EMBL" id="GL732528">
    <property type="protein sequence ID" value="EFX87074.1"/>
    <property type="molecule type" value="Genomic_DNA"/>
</dbReference>
<evidence type="ECO:0000256" key="1">
    <source>
        <dbReference type="SAM" id="SignalP"/>
    </source>
</evidence>
<organism evidence="2 3">
    <name type="scientific">Daphnia pulex</name>
    <name type="common">Water flea</name>
    <dbReference type="NCBI Taxonomy" id="6669"/>
    <lineage>
        <taxon>Eukaryota</taxon>
        <taxon>Metazoa</taxon>
        <taxon>Ecdysozoa</taxon>
        <taxon>Arthropoda</taxon>
        <taxon>Crustacea</taxon>
        <taxon>Branchiopoda</taxon>
        <taxon>Diplostraca</taxon>
        <taxon>Cladocera</taxon>
        <taxon>Anomopoda</taxon>
        <taxon>Daphniidae</taxon>
        <taxon>Daphnia</taxon>
    </lineage>
</organism>
<dbReference type="InParanoid" id="E9FZK9"/>
<accession>E9FZK9</accession>
<keyword evidence="3" id="KW-1185">Reference proteome</keyword>
<evidence type="ECO:0000313" key="3">
    <source>
        <dbReference type="Proteomes" id="UP000000305"/>
    </source>
</evidence>
<dbReference type="AlphaFoldDB" id="E9FZK9"/>
<dbReference type="Proteomes" id="UP000000305">
    <property type="component" value="Unassembled WGS sequence"/>
</dbReference>
<sequence length="92" mass="10674">MSLLKVLVFLVAFISICISAQLSYGPPPYAPPEYSGYKYKPKYQRNHEKITVTEPPFPKNNRHPPVYHDHENEQVYENYGDAFAPWGQIPIH</sequence>
<protein>
    <submittedName>
        <fullName evidence="2">Uncharacterized protein</fullName>
    </submittedName>
</protein>
<feature type="signal peptide" evidence="1">
    <location>
        <begin position="1"/>
        <end position="19"/>
    </location>
</feature>
<name>E9FZK9_DAPPU</name>
<dbReference type="HOGENOM" id="CLU_2415534_0_0_1"/>
<keyword evidence="1" id="KW-0732">Signal</keyword>
<gene>
    <name evidence="2" type="ORF">DAPPUDRAFT_312596</name>
</gene>